<feature type="domain" description="F-box" evidence="1">
    <location>
        <begin position="15"/>
        <end position="54"/>
    </location>
</feature>
<proteinExistence type="predicted"/>
<dbReference type="Proteomes" id="UP000235145">
    <property type="component" value="Unassembled WGS sequence"/>
</dbReference>
<dbReference type="PANTHER" id="PTHR32212">
    <property type="entry name" value="CYCLIN-LIKE F-BOX"/>
    <property type="match status" value="1"/>
</dbReference>
<dbReference type="PANTHER" id="PTHR32212:SF459">
    <property type="entry name" value="F-BOX DOMAIN-CONTAINING PROTEIN"/>
    <property type="match status" value="1"/>
</dbReference>
<evidence type="ECO:0000259" key="1">
    <source>
        <dbReference type="Pfam" id="PF00646"/>
    </source>
</evidence>
<sequence>MRPKASKREDGVDFISNMPDAILVLILSRLSSTEEAIRSSILSIRWRFLWTALPSLEINVPCREEFKKKRIQRVCLLGFSKQNRRFG</sequence>
<evidence type="ECO:0000313" key="3">
    <source>
        <dbReference type="Proteomes" id="UP000235145"/>
    </source>
</evidence>
<dbReference type="InterPro" id="IPR036047">
    <property type="entry name" value="F-box-like_dom_sf"/>
</dbReference>
<evidence type="ECO:0000313" key="2">
    <source>
        <dbReference type="EMBL" id="KAJ0206405.1"/>
    </source>
</evidence>
<comment type="caution">
    <text evidence="2">The sequence shown here is derived from an EMBL/GenBank/DDBJ whole genome shotgun (WGS) entry which is preliminary data.</text>
</comment>
<gene>
    <name evidence="2" type="ORF">LSAT_V11C500255780</name>
</gene>
<accession>A0A9R1VHQ9</accession>
<reference evidence="2 3" key="1">
    <citation type="journal article" date="2017" name="Nat. Commun.">
        <title>Genome assembly with in vitro proximity ligation data and whole-genome triplication in lettuce.</title>
        <authorList>
            <person name="Reyes-Chin-Wo S."/>
            <person name="Wang Z."/>
            <person name="Yang X."/>
            <person name="Kozik A."/>
            <person name="Arikit S."/>
            <person name="Song C."/>
            <person name="Xia L."/>
            <person name="Froenicke L."/>
            <person name="Lavelle D.O."/>
            <person name="Truco M.J."/>
            <person name="Xia R."/>
            <person name="Zhu S."/>
            <person name="Xu C."/>
            <person name="Xu H."/>
            <person name="Xu X."/>
            <person name="Cox K."/>
            <person name="Korf I."/>
            <person name="Meyers B.C."/>
            <person name="Michelmore R.W."/>
        </authorList>
    </citation>
    <scope>NUCLEOTIDE SEQUENCE [LARGE SCALE GENOMIC DNA]</scope>
    <source>
        <strain evidence="3">cv. Salinas</strain>
        <tissue evidence="2">Seedlings</tissue>
    </source>
</reference>
<dbReference type="InterPro" id="IPR001810">
    <property type="entry name" value="F-box_dom"/>
</dbReference>
<dbReference type="SUPFAM" id="SSF81383">
    <property type="entry name" value="F-box domain"/>
    <property type="match status" value="1"/>
</dbReference>
<keyword evidence="3" id="KW-1185">Reference proteome</keyword>
<dbReference type="EMBL" id="NBSK02000005">
    <property type="protein sequence ID" value="KAJ0206405.1"/>
    <property type="molecule type" value="Genomic_DNA"/>
</dbReference>
<organism evidence="2 3">
    <name type="scientific">Lactuca sativa</name>
    <name type="common">Garden lettuce</name>
    <dbReference type="NCBI Taxonomy" id="4236"/>
    <lineage>
        <taxon>Eukaryota</taxon>
        <taxon>Viridiplantae</taxon>
        <taxon>Streptophyta</taxon>
        <taxon>Embryophyta</taxon>
        <taxon>Tracheophyta</taxon>
        <taxon>Spermatophyta</taxon>
        <taxon>Magnoliopsida</taxon>
        <taxon>eudicotyledons</taxon>
        <taxon>Gunneridae</taxon>
        <taxon>Pentapetalae</taxon>
        <taxon>asterids</taxon>
        <taxon>campanulids</taxon>
        <taxon>Asterales</taxon>
        <taxon>Asteraceae</taxon>
        <taxon>Cichorioideae</taxon>
        <taxon>Cichorieae</taxon>
        <taxon>Lactucinae</taxon>
        <taxon>Lactuca</taxon>
    </lineage>
</organism>
<dbReference type="Pfam" id="PF00646">
    <property type="entry name" value="F-box"/>
    <property type="match status" value="1"/>
</dbReference>
<name>A0A9R1VHQ9_LACSA</name>
<dbReference type="AlphaFoldDB" id="A0A9R1VHQ9"/>
<protein>
    <recommendedName>
        <fullName evidence="1">F-box domain-containing protein</fullName>
    </recommendedName>
</protein>